<evidence type="ECO:0000313" key="5">
    <source>
        <dbReference type="Proteomes" id="UP000284178"/>
    </source>
</evidence>
<dbReference type="Gene3D" id="3.60.21.10">
    <property type="match status" value="1"/>
</dbReference>
<keyword evidence="5" id="KW-1185">Reference proteome</keyword>
<sequence>MRIGLISDTHNVLRPQVIELLKTCDEIWHAGDFCEPEIWEALNALKPLRGVQGNNDEDPFFERLPTVSEFVCGGLQIALAHNRRSLDCMRADLKIFGHSHQLCDEQLNTVRWLNPGSCGRKRFNLELTMMILTIQDQKLQVERIDLSR</sequence>
<dbReference type="GeneID" id="83014119"/>
<comment type="caution">
    <text evidence="4">The sequence shown here is derived from an EMBL/GenBank/DDBJ whole genome shotgun (WGS) entry which is preliminary data.</text>
</comment>
<dbReference type="Proteomes" id="UP000284178">
    <property type="component" value="Unassembled WGS sequence"/>
</dbReference>
<evidence type="ECO:0000256" key="2">
    <source>
        <dbReference type="RuleBase" id="RU362039"/>
    </source>
</evidence>
<evidence type="ECO:0000259" key="3">
    <source>
        <dbReference type="Pfam" id="PF12850"/>
    </source>
</evidence>
<name>A0A412G7A7_9FIRM</name>
<gene>
    <name evidence="4" type="ORF">DWY25_01690</name>
</gene>
<dbReference type="NCBIfam" id="TIGR00040">
    <property type="entry name" value="yfcE"/>
    <property type="match status" value="1"/>
</dbReference>
<accession>A0A412G7A7</accession>
<dbReference type="Pfam" id="PF12850">
    <property type="entry name" value="Metallophos_2"/>
    <property type="match status" value="1"/>
</dbReference>
<evidence type="ECO:0000313" key="4">
    <source>
        <dbReference type="EMBL" id="RGR77032.1"/>
    </source>
</evidence>
<protein>
    <recommendedName>
        <fullName evidence="2">Phosphoesterase</fullName>
        <ecNumber evidence="2">3.1.4.-</ecNumber>
    </recommendedName>
</protein>
<organism evidence="4 5">
    <name type="scientific">Holdemania filiformis</name>
    <dbReference type="NCBI Taxonomy" id="61171"/>
    <lineage>
        <taxon>Bacteria</taxon>
        <taxon>Bacillati</taxon>
        <taxon>Bacillota</taxon>
        <taxon>Erysipelotrichia</taxon>
        <taxon>Erysipelotrichales</taxon>
        <taxon>Erysipelotrichaceae</taxon>
        <taxon>Holdemania</taxon>
    </lineage>
</organism>
<dbReference type="InterPro" id="IPR000979">
    <property type="entry name" value="Phosphodiesterase_MJ0936/Vps29"/>
</dbReference>
<comment type="cofactor">
    <cofactor evidence="2">
        <name>a divalent metal cation</name>
        <dbReference type="ChEBI" id="CHEBI:60240"/>
    </cofactor>
</comment>
<dbReference type="EC" id="3.1.4.-" evidence="2"/>
<reference evidence="4 5" key="1">
    <citation type="submission" date="2018-08" db="EMBL/GenBank/DDBJ databases">
        <title>A genome reference for cultivated species of the human gut microbiota.</title>
        <authorList>
            <person name="Zou Y."/>
            <person name="Xue W."/>
            <person name="Luo G."/>
        </authorList>
    </citation>
    <scope>NUCLEOTIDE SEQUENCE [LARGE SCALE GENOMIC DNA]</scope>
    <source>
        <strain evidence="4 5">AF24-29</strain>
    </source>
</reference>
<feature type="domain" description="Calcineurin-like phosphoesterase" evidence="3">
    <location>
        <begin position="1"/>
        <end position="136"/>
    </location>
</feature>
<dbReference type="GO" id="GO:0016787">
    <property type="term" value="F:hydrolase activity"/>
    <property type="evidence" value="ECO:0007669"/>
    <property type="project" value="UniProtKB-UniRule"/>
</dbReference>
<evidence type="ECO:0000256" key="1">
    <source>
        <dbReference type="ARBA" id="ARBA00008950"/>
    </source>
</evidence>
<dbReference type="AlphaFoldDB" id="A0A412G7A7"/>
<keyword evidence="2" id="KW-0479">Metal-binding</keyword>
<dbReference type="RefSeq" id="WP_117892869.1">
    <property type="nucleotide sequence ID" value="NZ_CABJCV010000001.1"/>
</dbReference>
<dbReference type="PANTHER" id="PTHR11124">
    <property type="entry name" value="VACUOLAR SORTING PROTEIN VPS29"/>
    <property type="match status" value="1"/>
</dbReference>
<dbReference type="SUPFAM" id="SSF56300">
    <property type="entry name" value="Metallo-dependent phosphatases"/>
    <property type="match status" value="1"/>
</dbReference>
<comment type="similarity">
    <text evidence="1 2">Belongs to the metallophosphoesterase superfamily. YfcE family.</text>
</comment>
<proteinExistence type="inferred from homology"/>
<dbReference type="InterPro" id="IPR024654">
    <property type="entry name" value="Calcineurin-like_PHP_lpxH"/>
</dbReference>
<dbReference type="InterPro" id="IPR029052">
    <property type="entry name" value="Metallo-depent_PP-like"/>
</dbReference>
<dbReference type="EMBL" id="QRUP01000001">
    <property type="protein sequence ID" value="RGR77032.1"/>
    <property type="molecule type" value="Genomic_DNA"/>
</dbReference>
<dbReference type="GO" id="GO:0046872">
    <property type="term" value="F:metal ion binding"/>
    <property type="evidence" value="ECO:0007669"/>
    <property type="project" value="UniProtKB-KW"/>
</dbReference>